<keyword evidence="2" id="KW-0949">S-adenosyl-L-methionine</keyword>
<organism evidence="7 8">
    <name type="scientific">Pyrobaculum islandicum (strain DSM 4184 / JCM 9189 / GEO3)</name>
    <dbReference type="NCBI Taxonomy" id="384616"/>
    <lineage>
        <taxon>Archaea</taxon>
        <taxon>Thermoproteota</taxon>
        <taxon>Thermoprotei</taxon>
        <taxon>Thermoproteales</taxon>
        <taxon>Thermoproteaceae</taxon>
        <taxon>Pyrobaculum</taxon>
    </lineage>
</organism>
<evidence type="ECO:0000259" key="6">
    <source>
        <dbReference type="PROSITE" id="PS51918"/>
    </source>
</evidence>
<dbReference type="EMBL" id="CP000504">
    <property type="protein sequence ID" value="ABL89037.1"/>
    <property type="molecule type" value="Genomic_DNA"/>
</dbReference>
<evidence type="ECO:0000313" key="7">
    <source>
        <dbReference type="EMBL" id="ABL89037.1"/>
    </source>
</evidence>
<dbReference type="AlphaFoldDB" id="A1RVQ5"/>
<dbReference type="Gene3D" id="3.80.30.20">
    <property type="entry name" value="tm_1862 like domain"/>
    <property type="match status" value="1"/>
</dbReference>
<keyword evidence="8" id="KW-1185">Reference proteome</keyword>
<dbReference type="Pfam" id="PF04055">
    <property type="entry name" value="Radical_SAM"/>
    <property type="match status" value="1"/>
</dbReference>
<dbReference type="SFLD" id="SFLDG01082">
    <property type="entry name" value="B12-binding_domain_containing"/>
    <property type="match status" value="1"/>
</dbReference>
<protein>
    <submittedName>
        <fullName evidence="7">Radical SAM domain protein</fullName>
    </submittedName>
</protein>
<dbReference type="GO" id="GO:0051536">
    <property type="term" value="F:iron-sulfur cluster binding"/>
    <property type="evidence" value="ECO:0007669"/>
    <property type="project" value="UniProtKB-KW"/>
</dbReference>
<evidence type="ECO:0000256" key="3">
    <source>
        <dbReference type="ARBA" id="ARBA00022723"/>
    </source>
</evidence>
<dbReference type="InterPro" id="IPR023404">
    <property type="entry name" value="rSAM_horseshoe"/>
</dbReference>
<accession>A1RVQ5</accession>
<dbReference type="PANTHER" id="PTHR43409:SF17">
    <property type="entry name" value="METHYLTHIOTRANSFERASE MJ0865-RELATED"/>
    <property type="match status" value="1"/>
</dbReference>
<dbReference type="Proteomes" id="UP000002595">
    <property type="component" value="Chromosome"/>
</dbReference>
<dbReference type="InterPro" id="IPR051198">
    <property type="entry name" value="BchE-like"/>
</dbReference>
<proteinExistence type="predicted"/>
<keyword evidence="3" id="KW-0479">Metal-binding</keyword>
<dbReference type="Gene3D" id="3.40.50.280">
    <property type="entry name" value="Cobalamin-binding domain"/>
    <property type="match status" value="1"/>
</dbReference>
<dbReference type="PANTHER" id="PTHR43409">
    <property type="entry name" value="ANAEROBIC MAGNESIUM-PROTOPORPHYRIN IX MONOMETHYL ESTER CYCLASE-RELATED"/>
    <property type="match status" value="1"/>
</dbReference>
<dbReference type="SUPFAM" id="SSF102114">
    <property type="entry name" value="Radical SAM enzymes"/>
    <property type="match status" value="1"/>
</dbReference>
<dbReference type="GO" id="GO:0003824">
    <property type="term" value="F:catalytic activity"/>
    <property type="evidence" value="ECO:0007669"/>
    <property type="project" value="InterPro"/>
</dbReference>
<dbReference type="InterPro" id="IPR007197">
    <property type="entry name" value="rSAM"/>
</dbReference>
<dbReference type="SFLD" id="SFLDS00029">
    <property type="entry name" value="Radical_SAM"/>
    <property type="match status" value="1"/>
</dbReference>
<keyword evidence="4" id="KW-0408">Iron</keyword>
<dbReference type="GO" id="GO:0046872">
    <property type="term" value="F:metal ion binding"/>
    <property type="evidence" value="ECO:0007669"/>
    <property type="project" value="UniProtKB-KW"/>
</dbReference>
<reference evidence="7" key="1">
    <citation type="submission" date="2006-12" db="EMBL/GenBank/DDBJ databases">
        <title>Complete sequence of Pyrobaculum islandicum DSM 4184.</title>
        <authorList>
            <person name="Copeland A."/>
            <person name="Lucas S."/>
            <person name="Lapidus A."/>
            <person name="Barry K."/>
            <person name="Detter J.C."/>
            <person name="Glavina del Rio T."/>
            <person name="Dalin E."/>
            <person name="Tice H."/>
            <person name="Pitluck S."/>
            <person name="Meincke L."/>
            <person name="Brettin T."/>
            <person name="Bruce D."/>
            <person name="Han C."/>
            <person name="Tapia R."/>
            <person name="Gilna P."/>
            <person name="Schmutz J."/>
            <person name="Larimer F."/>
            <person name="Land M."/>
            <person name="Hauser L."/>
            <person name="Kyrpides N."/>
            <person name="Mikhailova N."/>
            <person name="Cozen A.E."/>
            <person name="Fitz-Gibbon S.T."/>
            <person name="House C.H."/>
            <person name="Saltikov C."/>
            <person name="Lowe T."/>
            <person name="Richardson P."/>
        </authorList>
    </citation>
    <scope>NUCLEOTIDE SEQUENCE [LARGE SCALE GENOMIC DNA]</scope>
    <source>
        <strain evidence="7">DSM 4184</strain>
    </source>
</reference>
<dbReference type="CDD" id="cd01335">
    <property type="entry name" value="Radical_SAM"/>
    <property type="match status" value="1"/>
</dbReference>
<sequence length="398" mass="44536">MAYAVAPVEDKYRIVPTRNPLADAAALAEKGKQFLVLYSLSTPTFVEHWREILEVASRYPVVVGGPHAVGDPLTLLKLGVKYVVVGDGEVALPAIIEREVNAGRDIPPNTVMFIDGRPRAGRRLYAELIYKTYSKSLGIYPPIEIMRSCAYRCAFCQTWAQGPLRFRPLENVVELAKAYVSTGHREIRFIAPVGFLYGSSDGRTPNPDALASLLKSIRETGGVPYLGTFPSETRPETVTRDILKAIKPYVANRRISFGLQTASEKLLKLTKRGHDIATVEEAVKTAVSMGFKPVVDVIGGLPGEDEDDVVETVREMEKLIAMGANIRMHYYIPLPGTPLWGRRPAPPHPLYEQFIKRHRRKVEGYWREQIELSKRIVETYRELDAYLRVRTTPSSTAS</sequence>
<dbReference type="InterPro" id="IPR058240">
    <property type="entry name" value="rSAM_sf"/>
</dbReference>
<dbReference type="PROSITE" id="PS51918">
    <property type="entry name" value="RADICAL_SAM"/>
    <property type="match status" value="1"/>
</dbReference>
<evidence type="ECO:0000313" key="8">
    <source>
        <dbReference type="Proteomes" id="UP000002595"/>
    </source>
</evidence>
<feature type="domain" description="Radical SAM core" evidence="6">
    <location>
        <begin position="135"/>
        <end position="375"/>
    </location>
</feature>
<evidence type="ECO:0000256" key="4">
    <source>
        <dbReference type="ARBA" id="ARBA00023004"/>
    </source>
</evidence>
<name>A1RVQ5_PYRIL</name>
<evidence type="ECO:0000256" key="1">
    <source>
        <dbReference type="ARBA" id="ARBA00001966"/>
    </source>
</evidence>
<dbReference type="eggNOG" id="arCOG01356">
    <property type="taxonomic scope" value="Archaea"/>
</dbReference>
<evidence type="ECO:0000256" key="2">
    <source>
        <dbReference type="ARBA" id="ARBA00022691"/>
    </source>
</evidence>
<evidence type="ECO:0000256" key="5">
    <source>
        <dbReference type="ARBA" id="ARBA00023014"/>
    </source>
</evidence>
<dbReference type="SMART" id="SM00729">
    <property type="entry name" value="Elp3"/>
    <property type="match status" value="1"/>
</dbReference>
<dbReference type="HOGENOM" id="CLU_042889_0_0_2"/>
<dbReference type="KEGG" id="pis:Pisl_1890"/>
<keyword evidence="5" id="KW-0411">Iron-sulfur</keyword>
<dbReference type="NCBIfam" id="TIGR04013">
    <property type="entry name" value="B12_SAM_MJ_1487"/>
    <property type="match status" value="1"/>
</dbReference>
<comment type="cofactor">
    <cofactor evidence="1">
        <name>[4Fe-4S] cluster</name>
        <dbReference type="ChEBI" id="CHEBI:49883"/>
    </cofactor>
</comment>
<gene>
    <name evidence="7" type="ordered locus">Pisl_1890</name>
</gene>
<dbReference type="InterPro" id="IPR023980">
    <property type="entry name" value="CHP04013_B12-bd/rSAM"/>
</dbReference>
<dbReference type="InterPro" id="IPR006638">
    <property type="entry name" value="Elp3/MiaA/NifB-like_rSAM"/>
</dbReference>